<keyword evidence="2" id="KW-1185">Reference proteome</keyword>
<dbReference type="EMBL" id="CP081303">
    <property type="protein sequence ID" value="QZE13024.1"/>
    <property type="molecule type" value="Genomic_DNA"/>
</dbReference>
<protein>
    <submittedName>
        <fullName evidence="1">Uncharacterized protein</fullName>
    </submittedName>
</protein>
<accession>A0AC61NML9</accession>
<reference evidence="1" key="1">
    <citation type="submission" date="2021-08" db="EMBL/GenBank/DDBJ databases">
        <title>Novel anaerobic bacterium isolated from sea squirt in East Sea, Republic of Korea.</title>
        <authorList>
            <person name="Nguyen T.H."/>
            <person name="Li Z."/>
            <person name="Lee Y.-J."/>
            <person name="Ko J."/>
            <person name="Kim S.-G."/>
        </authorList>
    </citation>
    <scope>NUCLEOTIDE SEQUENCE</scope>
    <source>
        <strain evidence="1">KCTC 25031</strain>
    </source>
</reference>
<evidence type="ECO:0000313" key="2">
    <source>
        <dbReference type="Proteomes" id="UP000826212"/>
    </source>
</evidence>
<dbReference type="Proteomes" id="UP000826212">
    <property type="component" value="Chromosome"/>
</dbReference>
<gene>
    <name evidence="1" type="ORF">K4L44_10530</name>
</gene>
<sequence>MKPNEVKILLEKYYDGRESDSEREVLVQYFRECKSVPKELLPDKVLFLSMASMKEERKQPKSKGHVMKVSFKSFAVAASFLACFFVIHTLIEQHTASQTEIYAYIDGKPITSPQLALQLFAKNMEACKPQMDMPRSMNYKKILSTNLKRVTPALKALDTQLNRFITSPKKSKR</sequence>
<proteinExistence type="predicted"/>
<organism evidence="1 2">
    <name type="scientific">Halosquirtibacter laminarini</name>
    <dbReference type="NCBI Taxonomy" id="3374600"/>
    <lineage>
        <taxon>Bacteria</taxon>
        <taxon>Pseudomonadati</taxon>
        <taxon>Bacteroidota</taxon>
        <taxon>Bacteroidia</taxon>
        <taxon>Marinilabiliales</taxon>
        <taxon>Prolixibacteraceae</taxon>
        <taxon>Halosquirtibacter</taxon>
    </lineage>
</organism>
<evidence type="ECO:0000313" key="1">
    <source>
        <dbReference type="EMBL" id="QZE13024.1"/>
    </source>
</evidence>
<name>A0AC61NML9_9BACT</name>